<dbReference type="Gene3D" id="3.40.525.10">
    <property type="entry name" value="CRAL-TRIO lipid binding domain"/>
    <property type="match status" value="1"/>
</dbReference>
<keyword evidence="4" id="KW-1185">Reference proteome</keyword>
<dbReference type="PANTHER" id="PTHR47041:SF2">
    <property type="entry name" value="SEC14 CYTOSOLIC FACTOR FAMILY PROTEIN _ PHOSPHOGLYCERIDE TRANSFER FAMILY PROTEIN"/>
    <property type="match status" value="1"/>
</dbReference>
<dbReference type="InterPro" id="IPR001251">
    <property type="entry name" value="CRAL-TRIO_dom"/>
</dbReference>
<dbReference type="Proteomes" id="UP001187471">
    <property type="component" value="Unassembled WGS sequence"/>
</dbReference>
<proteinExistence type="predicted"/>
<protein>
    <recommendedName>
        <fullName evidence="2">CRAL-TRIO domain-containing protein</fullName>
    </recommendedName>
</protein>
<keyword evidence="1" id="KW-0472">Membrane</keyword>
<name>A0AA88UHC9_9ASTE</name>
<dbReference type="CDD" id="cd00170">
    <property type="entry name" value="SEC14"/>
    <property type="match status" value="1"/>
</dbReference>
<reference evidence="3" key="1">
    <citation type="submission" date="2022-12" db="EMBL/GenBank/DDBJ databases">
        <title>Draft genome assemblies for two species of Escallonia (Escalloniales).</title>
        <authorList>
            <person name="Chanderbali A."/>
            <person name="Dervinis C."/>
            <person name="Anghel I."/>
            <person name="Soltis D."/>
            <person name="Soltis P."/>
            <person name="Zapata F."/>
        </authorList>
    </citation>
    <scope>NUCLEOTIDE SEQUENCE</scope>
    <source>
        <strain evidence="3">UCBG92.1500</strain>
        <tissue evidence="3">Leaf</tissue>
    </source>
</reference>
<organism evidence="3 4">
    <name type="scientific">Escallonia rubra</name>
    <dbReference type="NCBI Taxonomy" id="112253"/>
    <lineage>
        <taxon>Eukaryota</taxon>
        <taxon>Viridiplantae</taxon>
        <taxon>Streptophyta</taxon>
        <taxon>Embryophyta</taxon>
        <taxon>Tracheophyta</taxon>
        <taxon>Spermatophyta</taxon>
        <taxon>Magnoliopsida</taxon>
        <taxon>eudicotyledons</taxon>
        <taxon>Gunneridae</taxon>
        <taxon>Pentapetalae</taxon>
        <taxon>asterids</taxon>
        <taxon>campanulids</taxon>
        <taxon>Escalloniales</taxon>
        <taxon>Escalloniaceae</taxon>
        <taxon>Escallonia</taxon>
    </lineage>
</organism>
<evidence type="ECO:0000259" key="2">
    <source>
        <dbReference type="PROSITE" id="PS50191"/>
    </source>
</evidence>
<dbReference type="SMART" id="SM00516">
    <property type="entry name" value="SEC14"/>
    <property type="match status" value="1"/>
</dbReference>
<dbReference type="EMBL" id="JAVXUO010001196">
    <property type="protein sequence ID" value="KAK2985004.1"/>
    <property type="molecule type" value="Genomic_DNA"/>
</dbReference>
<keyword evidence="1" id="KW-0812">Transmembrane</keyword>
<feature type="transmembrane region" description="Helical" evidence="1">
    <location>
        <begin position="470"/>
        <end position="492"/>
    </location>
</feature>
<comment type="caution">
    <text evidence="3">The sequence shown here is derived from an EMBL/GenBank/DDBJ whole genome shotgun (WGS) entry which is preliminary data.</text>
</comment>
<dbReference type="SUPFAM" id="SSF52087">
    <property type="entry name" value="CRAL/TRIO domain"/>
    <property type="match status" value="1"/>
</dbReference>
<feature type="domain" description="CRAL-TRIO" evidence="2">
    <location>
        <begin position="271"/>
        <end position="419"/>
    </location>
</feature>
<dbReference type="PROSITE" id="PS50191">
    <property type="entry name" value="CRAL_TRIO"/>
    <property type="match status" value="1"/>
</dbReference>
<evidence type="ECO:0000313" key="3">
    <source>
        <dbReference type="EMBL" id="KAK2985004.1"/>
    </source>
</evidence>
<dbReference type="PANTHER" id="PTHR47041">
    <property type="entry name" value="SEC14 CYTOSOLIC FACTOR FAMILY PROTEIN / PHOSPHOGLYCERIDE TRANSFER FAMILY PROTEIN"/>
    <property type="match status" value="1"/>
</dbReference>
<evidence type="ECO:0000313" key="4">
    <source>
        <dbReference type="Proteomes" id="UP001187471"/>
    </source>
</evidence>
<dbReference type="Pfam" id="PF00650">
    <property type="entry name" value="CRAL_TRIO"/>
    <property type="match status" value="1"/>
</dbReference>
<evidence type="ECO:0000256" key="1">
    <source>
        <dbReference type="SAM" id="Phobius"/>
    </source>
</evidence>
<gene>
    <name evidence="3" type="ORF">RJ640_015599</name>
</gene>
<dbReference type="InterPro" id="IPR036865">
    <property type="entry name" value="CRAL-TRIO_dom_sf"/>
</dbReference>
<dbReference type="AlphaFoldDB" id="A0AA88UHC9"/>
<keyword evidence="1" id="KW-1133">Transmembrane helix</keyword>
<sequence>MEDSFNTLDLRRKTERTSAFTGEKMSSICLTASAPKSFSHKFSNHIASVRFGKIGSGTGSQLAFFLLKVAALEAVRRFSRARCPFVWSGLQALQVLCCPPFKWIQKWEPFRFLVKGMQILSRPLLVLSIATAFSDQSGCSNATSDVIEDSQSASDSHAVPESDPEVSFTQATPDTRHLYNSCFHVLCRICDEVPQSLSPTSWLFRLYGELENQGISLPERIDKDELHRFYTAANGDFSCLLSSVKKTIRWREKYKMLSGQELEIWSNMVFWHGFDVEHRPCLIVRLGLACISLPSDERPRFAQAVVSQVEHGVLHLVESECPLITVLVDCEGLSPLRFPMQIMRSCSTILQDHFPNRLGCLFIIRLPPVVRVIAQTLIHALKPVTLQKLKIEGKTYQKVLSEYLQVLPSSLGGICTCRRCVNLSICNMQPCAVEPNNREINADINSGEDLTSPHLSHETNMHTIGNCDHVLRAAVVGMLIFWILIALIAGTYDPES</sequence>
<accession>A0AA88UHC9</accession>